<dbReference type="EnsemblMetazoa" id="XM_019911576.1">
    <property type="protein sequence ID" value="XP_019767135.1"/>
    <property type="gene ID" value="LOC109542375"/>
</dbReference>
<gene>
    <name evidence="4" type="primary">109542375</name>
    <name evidence="3" type="ORF">YQE_10358</name>
</gene>
<dbReference type="AlphaFoldDB" id="N6T5T0"/>
<evidence type="ECO:0000313" key="3">
    <source>
        <dbReference type="EMBL" id="ENN73023.1"/>
    </source>
</evidence>
<dbReference type="InterPro" id="IPR013201">
    <property type="entry name" value="Prot_inhib_I29"/>
</dbReference>
<evidence type="ECO:0000256" key="1">
    <source>
        <dbReference type="SAM" id="SignalP"/>
    </source>
</evidence>
<proteinExistence type="predicted"/>
<dbReference type="Pfam" id="PF08246">
    <property type="entry name" value="Inhibitor_I29"/>
    <property type="match status" value="1"/>
</dbReference>
<dbReference type="HOGENOM" id="CLU_1983839_0_0_1"/>
<name>N6T5T0_DENPD</name>
<feature type="domain" description="Cathepsin propeptide inhibitor" evidence="2">
    <location>
        <begin position="42"/>
        <end position="103"/>
    </location>
</feature>
<dbReference type="Gene3D" id="1.10.287.2250">
    <property type="match status" value="1"/>
</dbReference>
<dbReference type="SUPFAM" id="SSF54001">
    <property type="entry name" value="Cysteine proteinases"/>
    <property type="match status" value="1"/>
</dbReference>
<organism evidence="3">
    <name type="scientific">Dendroctonus ponderosae</name>
    <name type="common">Mountain pine beetle</name>
    <dbReference type="NCBI Taxonomy" id="77166"/>
    <lineage>
        <taxon>Eukaryota</taxon>
        <taxon>Metazoa</taxon>
        <taxon>Ecdysozoa</taxon>
        <taxon>Arthropoda</taxon>
        <taxon>Hexapoda</taxon>
        <taxon>Insecta</taxon>
        <taxon>Pterygota</taxon>
        <taxon>Neoptera</taxon>
        <taxon>Endopterygota</taxon>
        <taxon>Coleoptera</taxon>
        <taxon>Polyphaga</taxon>
        <taxon>Cucujiformia</taxon>
        <taxon>Curculionidae</taxon>
        <taxon>Scolytinae</taxon>
        <taxon>Dendroctonus</taxon>
    </lineage>
</organism>
<protein>
    <recommendedName>
        <fullName evidence="2">Cathepsin propeptide inhibitor domain-containing protein</fullName>
    </recommendedName>
</protein>
<dbReference type="InterPro" id="IPR038765">
    <property type="entry name" value="Papain-like_cys_pep_sf"/>
</dbReference>
<evidence type="ECO:0000313" key="5">
    <source>
        <dbReference type="Proteomes" id="UP000019118"/>
    </source>
</evidence>
<evidence type="ECO:0000259" key="2">
    <source>
        <dbReference type="SMART" id="SM00848"/>
    </source>
</evidence>
<reference evidence="3 5" key="1">
    <citation type="journal article" date="2013" name="Genome Biol.">
        <title>Draft genome of the mountain pine beetle, Dendroctonus ponderosae Hopkins, a major forest pest.</title>
        <authorList>
            <person name="Keeling C.I."/>
            <person name="Yuen M.M."/>
            <person name="Liao N.Y."/>
            <person name="Docking T.R."/>
            <person name="Chan S.K."/>
            <person name="Taylor G.A."/>
            <person name="Palmquist D.L."/>
            <person name="Jackman S.D."/>
            <person name="Nguyen A."/>
            <person name="Li M."/>
            <person name="Henderson H."/>
            <person name="Janes J.K."/>
            <person name="Zhao Y."/>
            <person name="Pandoh P."/>
            <person name="Moore R."/>
            <person name="Sperling F.A."/>
            <person name="Huber D.P."/>
            <person name="Birol I."/>
            <person name="Jones S.J."/>
            <person name="Bohlmann J."/>
        </authorList>
    </citation>
    <scope>NUCLEOTIDE SEQUENCE</scope>
</reference>
<reference evidence="4" key="2">
    <citation type="submission" date="2024-08" db="UniProtKB">
        <authorList>
            <consortium name="EnsemblMetazoa"/>
        </authorList>
    </citation>
    <scope>IDENTIFICATION</scope>
</reference>
<dbReference type="SMART" id="SM00848">
    <property type="entry name" value="Inhibitor_I29"/>
    <property type="match status" value="1"/>
</dbReference>
<keyword evidence="5" id="KW-1185">Reference proteome</keyword>
<dbReference type="KEGG" id="dpa:109542375"/>
<feature type="signal peptide" evidence="1">
    <location>
        <begin position="1"/>
        <end position="18"/>
    </location>
</feature>
<accession>N6T5T0</accession>
<keyword evidence="1" id="KW-0732">Signal</keyword>
<feature type="non-terminal residue" evidence="3">
    <location>
        <position position="1"/>
    </location>
</feature>
<dbReference type="EMBL" id="KB741190">
    <property type="protein sequence ID" value="ENN73023.1"/>
    <property type="molecule type" value="Genomic_DNA"/>
</dbReference>
<dbReference type="Proteomes" id="UP000019118">
    <property type="component" value="Unassembled WGS sequence"/>
</dbReference>
<evidence type="ECO:0000313" key="4">
    <source>
        <dbReference type="EnsemblMetazoa" id="XP_019767135.1"/>
    </source>
</evidence>
<feature type="chain" id="PRO_5010971698" description="Cathepsin propeptide inhibitor domain-containing protein" evidence="1">
    <location>
        <begin position="19"/>
        <end position="126"/>
    </location>
</feature>
<sequence>MMVKVLLLAALATVLVSAEDTVKFQKLVIYGPFEIIDMPKLWKMYKTSFNKNYTPVEDKMRCKMFEKSVKSVVELNMKSIATMEMGLQRFAINSFSDSTPEELRKMAGFKLPISTEEPKDINQQML</sequence>